<organism evidence="4 5">
    <name type="scientific">Haemophilus haemolyticus</name>
    <dbReference type="NCBI Taxonomy" id="726"/>
    <lineage>
        <taxon>Bacteria</taxon>
        <taxon>Pseudomonadati</taxon>
        <taxon>Pseudomonadota</taxon>
        <taxon>Gammaproteobacteria</taxon>
        <taxon>Pasteurellales</taxon>
        <taxon>Pasteurellaceae</taxon>
        <taxon>Haemophilus</taxon>
    </lineage>
</organism>
<proteinExistence type="predicted"/>
<evidence type="ECO:0000256" key="1">
    <source>
        <dbReference type="ARBA" id="ARBA00022505"/>
    </source>
</evidence>
<dbReference type="RefSeq" id="WP_046953151.1">
    <property type="nucleotide sequence ID" value="NZ_CP031238.1"/>
</dbReference>
<reference evidence="4 5" key="1">
    <citation type="submission" date="2015-05" db="EMBL/GenBank/DDBJ databases">
        <title>Comparative analyses of the lipooligosaccharides from nottypeable Haemophilus influenzae and Haemophilus haemolyticus.</title>
        <authorList>
            <person name="Post D.M.B."/>
            <person name="Ketterer M.R."/>
            <person name="Coffin J.E."/>
            <person name="Reinders L.M."/>
            <person name="Munson R.S.Jr."/>
            <person name="Bair T.B."/>
            <person name="Murphy T.F."/>
            <person name="Foster E."/>
            <person name="Gibson B.W."/>
            <person name="Apicella M.A."/>
        </authorList>
    </citation>
    <scope>NUCLEOTIDE SEQUENCE [LARGE SCALE GENOMIC DNA]</scope>
    <source>
        <strain evidence="4 5">11P18</strain>
    </source>
</reference>
<sequence>MKISARNQLKGKVVSIEKGSVNAIVHIDIGGGNVLSSTVSLAAVKELNLEVGKEAYAIIKATSVMVGVE</sequence>
<dbReference type="Gene3D" id="2.40.50.100">
    <property type="match status" value="1"/>
</dbReference>
<dbReference type="NCBIfam" id="TIGR00638">
    <property type="entry name" value="Mop"/>
    <property type="match status" value="1"/>
</dbReference>
<keyword evidence="1 2" id="KW-0500">Molybdenum</keyword>
<evidence type="ECO:0000259" key="3">
    <source>
        <dbReference type="PROSITE" id="PS51866"/>
    </source>
</evidence>
<evidence type="ECO:0000313" key="5">
    <source>
        <dbReference type="Proteomes" id="UP000034750"/>
    </source>
</evidence>
<dbReference type="SUPFAM" id="SSF50331">
    <property type="entry name" value="MOP-like"/>
    <property type="match status" value="1"/>
</dbReference>
<dbReference type="Pfam" id="PF03459">
    <property type="entry name" value="TOBE"/>
    <property type="match status" value="1"/>
</dbReference>
<protein>
    <submittedName>
        <fullName evidence="4">Molybdenum-pterin-binding protein</fullName>
    </submittedName>
</protein>
<comment type="caution">
    <text evidence="4">The sequence shown here is derived from an EMBL/GenBank/DDBJ whole genome shotgun (WGS) entry which is preliminary data.</text>
</comment>
<dbReference type="InterPro" id="IPR005116">
    <property type="entry name" value="Transp-assoc_OB_typ1"/>
</dbReference>
<dbReference type="PATRIC" id="fig|726.54.peg.976"/>
<feature type="domain" description="Mop" evidence="3">
    <location>
        <begin position="2"/>
        <end position="68"/>
    </location>
</feature>
<dbReference type="InterPro" id="IPR008995">
    <property type="entry name" value="Mo/tungstate-bd_C_term_dom"/>
</dbReference>
<dbReference type="EMBL" id="LCTK01000021">
    <property type="protein sequence ID" value="KKZ58694.1"/>
    <property type="molecule type" value="Genomic_DNA"/>
</dbReference>
<evidence type="ECO:0000256" key="2">
    <source>
        <dbReference type="PROSITE-ProRule" id="PRU01213"/>
    </source>
</evidence>
<dbReference type="PROSITE" id="PS51866">
    <property type="entry name" value="MOP"/>
    <property type="match status" value="1"/>
</dbReference>
<accession>A0A0M3G8X8</accession>
<dbReference type="InterPro" id="IPR004606">
    <property type="entry name" value="Mop_domain"/>
</dbReference>
<evidence type="ECO:0000313" key="4">
    <source>
        <dbReference type="EMBL" id="KKZ58694.1"/>
    </source>
</evidence>
<dbReference type="AlphaFoldDB" id="A0A0M3G8X8"/>
<gene>
    <name evidence="4" type="ORF">AAX18_04885</name>
</gene>
<name>A0A0M3G8X8_HAEHA</name>
<dbReference type="Proteomes" id="UP000034750">
    <property type="component" value="Unassembled WGS sequence"/>
</dbReference>
<dbReference type="GO" id="GO:0015689">
    <property type="term" value="P:molybdate ion transport"/>
    <property type="evidence" value="ECO:0007669"/>
    <property type="project" value="InterPro"/>
</dbReference>